<evidence type="ECO:0000256" key="5">
    <source>
        <dbReference type="ARBA" id="ARBA00022777"/>
    </source>
</evidence>
<evidence type="ECO:0000256" key="2">
    <source>
        <dbReference type="ARBA" id="ARBA00006219"/>
    </source>
</evidence>
<proteinExistence type="inferred from homology"/>
<comment type="subcellular location">
    <subcellularLocation>
        <location evidence="1">Cytoplasm</location>
    </subcellularLocation>
</comment>
<dbReference type="GO" id="GO:0019202">
    <property type="term" value="F:amino acid kinase activity"/>
    <property type="evidence" value="ECO:0007669"/>
    <property type="project" value="TreeGrafter"/>
</dbReference>
<evidence type="ECO:0000313" key="6">
    <source>
        <dbReference type="EMBL" id="CAD7266855.1"/>
    </source>
</evidence>
<dbReference type="InterPro" id="IPR050249">
    <property type="entry name" value="Pseudomonas-type_ThrB"/>
</dbReference>
<dbReference type="EMBL" id="OC007810">
    <property type="protein sequence ID" value="CAD7266855.1"/>
    <property type="molecule type" value="Genomic_DNA"/>
</dbReference>
<keyword evidence="4" id="KW-0808">Transferase</keyword>
<gene>
    <name evidence="6" type="ORF">TSIB3V08_LOCUS10869</name>
</gene>
<evidence type="ECO:0000256" key="1">
    <source>
        <dbReference type="ARBA" id="ARBA00004496"/>
    </source>
</evidence>
<name>A0A7R9G4I9_TIMSH</name>
<accession>A0A7R9G4I9</accession>
<keyword evidence="5" id="KW-0418">Kinase</keyword>
<dbReference type="PANTHER" id="PTHR21064">
    <property type="entry name" value="AMINOGLYCOSIDE PHOSPHOTRANSFERASE DOMAIN-CONTAINING PROTEIN-RELATED"/>
    <property type="match status" value="1"/>
</dbReference>
<sequence length="221" mass="25120">MGENRKSMEEILQPGVQIRPIISPKEVSEIVQRLYGLRNVHISELNAYDDKNYYIQVDIDHKSEQEQTKSSEHSRSIIVHGAKHPWTSWAGAVSRSVPIKPQPPHPETWDDPVQAGYPGRQELTPPPLPVTHWLDQHRGLVPPAHPGCSNEINCPKPVKNVDGLYYSVEQLPKNGLDACSELPKQSLECYVFLSYLYRWTLCISVSNKRTVISTDGHRNDR</sequence>
<reference evidence="6" key="1">
    <citation type="submission" date="2020-11" db="EMBL/GenBank/DDBJ databases">
        <authorList>
            <person name="Tran Van P."/>
        </authorList>
    </citation>
    <scope>NUCLEOTIDE SEQUENCE</scope>
</reference>
<dbReference type="AlphaFoldDB" id="A0A7R9G4I9"/>
<comment type="similarity">
    <text evidence="2">Belongs to the aminoglycoside phosphotransferase family.</text>
</comment>
<dbReference type="PANTHER" id="PTHR21064:SF1">
    <property type="entry name" value="HYDROXYLYSINE KINASE"/>
    <property type="match status" value="1"/>
</dbReference>
<organism evidence="6">
    <name type="scientific">Timema shepardi</name>
    <name type="common">Walking stick</name>
    <dbReference type="NCBI Taxonomy" id="629360"/>
    <lineage>
        <taxon>Eukaryota</taxon>
        <taxon>Metazoa</taxon>
        <taxon>Ecdysozoa</taxon>
        <taxon>Arthropoda</taxon>
        <taxon>Hexapoda</taxon>
        <taxon>Insecta</taxon>
        <taxon>Pterygota</taxon>
        <taxon>Neoptera</taxon>
        <taxon>Polyneoptera</taxon>
        <taxon>Phasmatodea</taxon>
        <taxon>Timematodea</taxon>
        <taxon>Timematoidea</taxon>
        <taxon>Timematidae</taxon>
        <taxon>Timema</taxon>
    </lineage>
</organism>
<keyword evidence="3" id="KW-0963">Cytoplasm</keyword>
<evidence type="ECO:0000256" key="4">
    <source>
        <dbReference type="ARBA" id="ARBA00022679"/>
    </source>
</evidence>
<evidence type="ECO:0000256" key="3">
    <source>
        <dbReference type="ARBA" id="ARBA00022490"/>
    </source>
</evidence>
<dbReference type="GO" id="GO:0005737">
    <property type="term" value="C:cytoplasm"/>
    <property type="evidence" value="ECO:0007669"/>
    <property type="project" value="UniProtKB-SubCell"/>
</dbReference>
<protein>
    <submittedName>
        <fullName evidence="6">Uncharacterized protein</fullName>
    </submittedName>
</protein>